<dbReference type="RefSeq" id="WP_124750613.1">
    <property type="nucleotide sequence ID" value="NZ_RQYS01000006.1"/>
</dbReference>
<dbReference type="PANTHER" id="PTHR34580:SF9">
    <property type="entry name" value="SLL5097 PROTEIN"/>
    <property type="match status" value="1"/>
</dbReference>
<evidence type="ECO:0000313" key="3">
    <source>
        <dbReference type="EMBL" id="RRD62720.1"/>
    </source>
</evidence>
<dbReference type="AlphaFoldDB" id="A0A3P1XXG8"/>
<organism evidence="3 4">
    <name type="scientific">Tannerella forsythia</name>
    <name type="common">Bacteroides forsythus</name>
    <dbReference type="NCBI Taxonomy" id="28112"/>
    <lineage>
        <taxon>Bacteria</taxon>
        <taxon>Pseudomonadati</taxon>
        <taxon>Bacteroidota</taxon>
        <taxon>Bacteroidia</taxon>
        <taxon>Bacteroidales</taxon>
        <taxon>Tannerellaceae</taxon>
        <taxon>Tannerella</taxon>
    </lineage>
</organism>
<dbReference type="PANTHER" id="PTHR34580">
    <property type="match status" value="1"/>
</dbReference>
<dbReference type="Proteomes" id="UP000278609">
    <property type="component" value="Unassembled WGS sequence"/>
</dbReference>
<name>A0A3P1XXG8_TANFO</name>
<dbReference type="Pfam" id="PF25583">
    <property type="entry name" value="WCX"/>
    <property type="match status" value="1"/>
</dbReference>
<dbReference type="Pfam" id="PF13280">
    <property type="entry name" value="WYL"/>
    <property type="match status" value="1"/>
</dbReference>
<dbReference type="InterPro" id="IPR051534">
    <property type="entry name" value="CBASS_pafABC_assoc_protein"/>
</dbReference>
<gene>
    <name evidence="3" type="ORF">EII40_02035</name>
</gene>
<feature type="domain" description="WCX" evidence="2">
    <location>
        <begin position="255"/>
        <end position="330"/>
    </location>
</feature>
<feature type="domain" description="WYL" evidence="1">
    <location>
        <begin position="154"/>
        <end position="223"/>
    </location>
</feature>
<dbReference type="InterPro" id="IPR026881">
    <property type="entry name" value="WYL_dom"/>
</dbReference>
<evidence type="ECO:0000259" key="2">
    <source>
        <dbReference type="Pfam" id="PF25583"/>
    </source>
</evidence>
<dbReference type="OrthoDB" id="43316at2"/>
<dbReference type="InterPro" id="IPR057727">
    <property type="entry name" value="WCX_dom"/>
</dbReference>
<proteinExistence type="predicted"/>
<accession>A0A3P1XXG8</accession>
<sequence>MATNKHAQIRYQALDRCFRNSGRRYYIEDLIEACNQALFDQAGVVDGVKERQVRQDIHDMENIWGIPLCKPRDGKKTYYHYEDFRYSINNQLLNETEINQLKATISMLNRFKGMPQFRWMEEILARFESVFQLRETTVGIVGFEENPYLKGLNLFTDIFNAIVNKQTLQIRYQRFGKESKTCIYHPYFLKQYNLRWFLFGRCDHLKEKKTVTTFALDRIEHIEPVHIPYVENKEIAFDEYFEDVIGVTVYDKEVEKIVLEIDNVLFPYVETKPLHGSQKIKRRDQTTTTIELSLIINYELENLLLGYLDKIRIIAPEYLRERMVSRVREAVQRNS</sequence>
<dbReference type="EMBL" id="RQYS01000006">
    <property type="protein sequence ID" value="RRD62720.1"/>
    <property type="molecule type" value="Genomic_DNA"/>
</dbReference>
<comment type="caution">
    <text evidence="3">The sequence shown here is derived from an EMBL/GenBank/DDBJ whole genome shotgun (WGS) entry which is preliminary data.</text>
</comment>
<protein>
    <submittedName>
        <fullName evidence="3">WYL domain-containing protein</fullName>
    </submittedName>
</protein>
<evidence type="ECO:0000259" key="1">
    <source>
        <dbReference type="Pfam" id="PF13280"/>
    </source>
</evidence>
<dbReference type="PROSITE" id="PS52050">
    <property type="entry name" value="WYL"/>
    <property type="match status" value="1"/>
</dbReference>
<evidence type="ECO:0000313" key="4">
    <source>
        <dbReference type="Proteomes" id="UP000278609"/>
    </source>
</evidence>
<reference evidence="3 4" key="1">
    <citation type="submission" date="2018-11" db="EMBL/GenBank/DDBJ databases">
        <title>Genomes From Bacteria Associated with the Canine Oral Cavity: a Test Case for Automated Genome-Based Taxonomic Assignment.</title>
        <authorList>
            <person name="Coil D.A."/>
            <person name="Jospin G."/>
            <person name="Darling A.E."/>
            <person name="Wallis C."/>
            <person name="Davis I.J."/>
            <person name="Harris S."/>
            <person name="Eisen J.A."/>
            <person name="Holcombe L.J."/>
            <person name="O'Flynn C."/>
        </authorList>
    </citation>
    <scope>NUCLEOTIDE SEQUENCE [LARGE SCALE GENOMIC DNA]</scope>
    <source>
        <strain evidence="3 4">OH2617_COT-023</strain>
    </source>
</reference>